<sequence>MITLTRIQAVPTSPGSLPAPGSAHTPEAENRTQPRFQADSGLYQQTPTQPATSAEGTRRCIKPASGYIQKLHNQVNLALRFTIRGRRVSDSDPKAGWSRIQILPTNFRIRMNLSLGFAHPDS</sequence>
<keyword evidence="2" id="KW-1185">Reference proteome</keyword>
<evidence type="ECO:0000256" key="1">
    <source>
        <dbReference type="SAM" id="MobiDB-lite"/>
    </source>
</evidence>
<accession>A0A915JMD1</accession>
<dbReference type="Proteomes" id="UP000887565">
    <property type="component" value="Unplaced"/>
</dbReference>
<feature type="region of interest" description="Disordered" evidence="1">
    <location>
        <begin position="1"/>
        <end position="57"/>
    </location>
</feature>
<proteinExistence type="predicted"/>
<organism evidence="2 3">
    <name type="scientific">Romanomermis culicivorax</name>
    <name type="common">Nematode worm</name>
    <dbReference type="NCBI Taxonomy" id="13658"/>
    <lineage>
        <taxon>Eukaryota</taxon>
        <taxon>Metazoa</taxon>
        <taxon>Ecdysozoa</taxon>
        <taxon>Nematoda</taxon>
        <taxon>Enoplea</taxon>
        <taxon>Dorylaimia</taxon>
        <taxon>Mermithida</taxon>
        <taxon>Mermithoidea</taxon>
        <taxon>Mermithidae</taxon>
        <taxon>Romanomermis</taxon>
    </lineage>
</organism>
<evidence type="ECO:0000313" key="2">
    <source>
        <dbReference type="Proteomes" id="UP000887565"/>
    </source>
</evidence>
<feature type="compositionally biased region" description="Polar residues" evidence="1">
    <location>
        <begin position="42"/>
        <end position="55"/>
    </location>
</feature>
<evidence type="ECO:0000313" key="3">
    <source>
        <dbReference type="WBParaSite" id="nRc.2.0.1.t27252-RA"/>
    </source>
</evidence>
<protein>
    <submittedName>
        <fullName evidence="3">Uncharacterized protein</fullName>
    </submittedName>
</protein>
<dbReference type="WBParaSite" id="nRc.2.0.1.t27252-RA">
    <property type="protein sequence ID" value="nRc.2.0.1.t27252-RA"/>
    <property type="gene ID" value="nRc.2.0.1.g27252"/>
</dbReference>
<name>A0A915JMD1_ROMCU</name>
<reference evidence="3" key="1">
    <citation type="submission" date="2022-11" db="UniProtKB">
        <authorList>
            <consortium name="WormBaseParasite"/>
        </authorList>
    </citation>
    <scope>IDENTIFICATION</scope>
</reference>
<dbReference type="AlphaFoldDB" id="A0A915JMD1"/>